<dbReference type="EMBL" id="CP038013">
    <property type="protein sequence ID" value="QBQ07542.1"/>
    <property type="molecule type" value="Genomic_DNA"/>
</dbReference>
<dbReference type="AlphaFoldDB" id="A0A4P7AH89"/>
<dbReference type="RefSeq" id="WP_134297333.1">
    <property type="nucleotide sequence ID" value="NZ_CP038013.1"/>
</dbReference>
<dbReference type="OrthoDB" id="399676at2"/>
<evidence type="ECO:0000313" key="1">
    <source>
        <dbReference type="EMBL" id="QBQ07542.1"/>
    </source>
</evidence>
<name>A0A4P7AH89_9MOLU</name>
<evidence type="ECO:0000313" key="2">
    <source>
        <dbReference type="Proteomes" id="UP000294309"/>
    </source>
</evidence>
<dbReference type="KEGG" id="sgq:SGLAD_v1c03430"/>
<proteinExistence type="predicted"/>
<reference evidence="1 2" key="1">
    <citation type="submission" date="2019-03" db="EMBL/GenBank/DDBJ databases">
        <title>Complete genome sequence of Spiroplasma gladiatoris TG-1 (DSM 22552).</title>
        <authorList>
            <person name="Lin Y.-C."/>
            <person name="Chou L."/>
            <person name="Kuo C.-H."/>
        </authorList>
    </citation>
    <scope>NUCLEOTIDE SEQUENCE [LARGE SCALE GENOMIC DNA]</scope>
    <source>
        <strain evidence="1 2">TG-1</strain>
    </source>
</reference>
<organism evidence="1 2">
    <name type="scientific">Spiroplasma gladiatoris</name>
    <dbReference type="NCBI Taxonomy" id="2143"/>
    <lineage>
        <taxon>Bacteria</taxon>
        <taxon>Bacillati</taxon>
        <taxon>Mycoplasmatota</taxon>
        <taxon>Mollicutes</taxon>
        <taxon>Entomoplasmatales</taxon>
        <taxon>Spiroplasmataceae</taxon>
        <taxon>Spiroplasma</taxon>
    </lineage>
</organism>
<sequence>MKKTTFIKEDFKKFEDNKNVMMQLFGITCSVCGIDEIAYTAINAPKTIGQIAHEAYEENPDISDEELDKLIESPIKLWQEVDDYNSSIGVPTFVCDNCYDQLLNNEIHISNIGQEEEE</sequence>
<protein>
    <submittedName>
        <fullName evidence="1">Uncharacterized protein</fullName>
    </submittedName>
</protein>
<accession>A0A4P7AH89</accession>
<gene>
    <name evidence="1" type="ORF">SGLAD_v1c03430</name>
</gene>
<dbReference type="Proteomes" id="UP000294309">
    <property type="component" value="Chromosome"/>
</dbReference>
<keyword evidence="2" id="KW-1185">Reference proteome</keyword>